<keyword evidence="4" id="KW-1185">Reference proteome</keyword>
<keyword evidence="2" id="KW-1133">Transmembrane helix</keyword>
<proteinExistence type="predicted"/>
<reference evidence="3 4" key="1">
    <citation type="submission" date="2014-04" db="EMBL/GenBank/DDBJ databases">
        <authorList>
            <consortium name="DOE Joint Genome Institute"/>
            <person name="Kuo A."/>
            <person name="Zuccaro A."/>
            <person name="Kohler A."/>
            <person name="Nagy L.G."/>
            <person name="Floudas D."/>
            <person name="Copeland A."/>
            <person name="Barry K.W."/>
            <person name="Cichocki N."/>
            <person name="Veneault-Fourrey C."/>
            <person name="LaButti K."/>
            <person name="Lindquist E.A."/>
            <person name="Lipzen A."/>
            <person name="Lundell T."/>
            <person name="Morin E."/>
            <person name="Murat C."/>
            <person name="Sun H."/>
            <person name="Tunlid A."/>
            <person name="Henrissat B."/>
            <person name="Grigoriev I.V."/>
            <person name="Hibbett D.S."/>
            <person name="Martin F."/>
            <person name="Nordberg H.P."/>
            <person name="Cantor M.N."/>
            <person name="Hua S.X."/>
        </authorList>
    </citation>
    <scope>NUCLEOTIDE SEQUENCE [LARGE SCALE GENOMIC DNA]</scope>
    <source>
        <strain evidence="3 4">MAFF 305830</strain>
    </source>
</reference>
<name>A0A0C2WR85_SERVB</name>
<organism evidence="3 4">
    <name type="scientific">Serendipita vermifera MAFF 305830</name>
    <dbReference type="NCBI Taxonomy" id="933852"/>
    <lineage>
        <taxon>Eukaryota</taxon>
        <taxon>Fungi</taxon>
        <taxon>Dikarya</taxon>
        <taxon>Basidiomycota</taxon>
        <taxon>Agaricomycotina</taxon>
        <taxon>Agaricomycetes</taxon>
        <taxon>Sebacinales</taxon>
        <taxon>Serendipitaceae</taxon>
        <taxon>Serendipita</taxon>
    </lineage>
</organism>
<reference evidence="4" key="2">
    <citation type="submission" date="2015-01" db="EMBL/GenBank/DDBJ databases">
        <title>Evolutionary Origins and Diversification of the Mycorrhizal Mutualists.</title>
        <authorList>
            <consortium name="DOE Joint Genome Institute"/>
            <consortium name="Mycorrhizal Genomics Consortium"/>
            <person name="Kohler A."/>
            <person name="Kuo A."/>
            <person name="Nagy L.G."/>
            <person name="Floudas D."/>
            <person name="Copeland A."/>
            <person name="Barry K.W."/>
            <person name="Cichocki N."/>
            <person name="Veneault-Fourrey C."/>
            <person name="LaButti K."/>
            <person name="Lindquist E.A."/>
            <person name="Lipzen A."/>
            <person name="Lundell T."/>
            <person name="Morin E."/>
            <person name="Murat C."/>
            <person name="Riley R."/>
            <person name="Ohm R."/>
            <person name="Sun H."/>
            <person name="Tunlid A."/>
            <person name="Henrissat B."/>
            <person name="Grigoriev I.V."/>
            <person name="Hibbett D.S."/>
            <person name="Martin F."/>
        </authorList>
    </citation>
    <scope>NUCLEOTIDE SEQUENCE [LARGE SCALE GENOMIC DNA]</scope>
    <source>
        <strain evidence="4">MAFF 305830</strain>
    </source>
</reference>
<evidence type="ECO:0000256" key="2">
    <source>
        <dbReference type="SAM" id="Phobius"/>
    </source>
</evidence>
<feature type="transmembrane region" description="Helical" evidence="2">
    <location>
        <begin position="774"/>
        <end position="796"/>
    </location>
</feature>
<feature type="compositionally biased region" description="Polar residues" evidence="1">
    <location>
        <begin position="211"/>
        <end position="232"/>
    </location>
</feature>
<feature type="region of interest" description="Disordered" evidence="1">
    <location>
        <begin position="589"/>
        <end position="609"/>
    </location>
</feature>
<sequence length="861" mass="96853">MKTRGGLSGLGLGLSALWTEDDIHFKNKCLFSKGRSYKVKYRDVSPWNAFLESQHGFPTVPWSTPLNSAYLVPSSCITNIWLSEGLFPFFLPGIFFLCWGFAFGFLGFFGFGWVLLVGWALVAVPGGPANGPQVNVLYPTNLSVSLHGLFGGQIGQSTDLFRGKLNGTAGIPRSTVGFVGLCGKAIHPVKNRMTDWREKSSFGTLLPLHWQQPNGTPAPQAQPAVVQSTPTSEKPVKKKSLLQRLPRINTTVQRHGSDALVMSPSGGTTASPVEAAELDGTFDQMVPEKKKKRNHKKGQLSEGKTLVEEEKPGEGNVWDVWARLPRDARRWEKPANIPVAHVPIPAGSICLNRPSEALPEGWTMYIHPEGKPYYHRDAREPESTLLVGTNLYGKGKAVSRPLEIVTDSDPRDPVTRKTLEHAHFIAQVTIAENEVELPDRVELFLELYPADEPDLHPYAGYYLVDHTNQVVFWGAASTTNDLGAFRVNPGTFSDHHLKLQLRQQYWSHLEMYPLETSINLEAANEELMEQLAFMYMDVSTSQTSTSPWTDQQCQAFISMLHLHWQFQNLYGHPAARLDRTHSYEVEVAPVTPTNDSKEPSLQEEAEEKSPSLRARMETLYTACLAIFLRICCVLLFDAPAAHNEALEKVWVDKIVHKIRFQHLIDRTVKDWGDVSLLSTVLWTANMAFLAIPYPILNPQLQEPVTDFEKALRLAMITASLCSTVFSVGSIAISLLHIRKHRVDRTADEYCDFLETQHHYLYGHRPLAMIWSLPYAFLMWSVVSFSAAIMLFCVNAGGMVTEIALLALSGCMTFCILVSIWYFWKRETKWTSSVDGRPSFRMQFTDWLWDLRLTKNTLLKTT</sequence>
<dbReference type="Proteomes" id="UP000054097">
    <property type="component" value="Unassembled WGS sequence"/>
</dbReference>
<dbReference type="OrthoDB" id="2657661at2759"/>
<feature type="transmembrane region" description="Helical" evidence="2">
    <location>
        <begin position="713"/>
        <end position="735"/>
    </location>
</feature>
<evidence type="ECO:0000313" key="3">
    <source>
        <dbReference type="EMBL" id="KIM28673.1"/>
    </source>
</evidence>
<feature type="region of interest" description="Disordered" evidence="1">
    <location>
        <begin position="286"/>
        <end position="312"/>
    </location>
</feature>
<evidence type="ECO:0008006" key="5">
    <source>
        <dbReference type="Google" id="ProtNLM"/>
    </source>
</evidence>
<feature type="region of interest" description="Disordered" evidence="1">
    <location>
        <begin position="211"/>
        <end position="238"/>
    </location>
</feature>
<keyword evidence="2" id="KW-0812">Transmembrane</keyword>
<protein>
    <recommendedName>
        <fullName evidence="5">WW domain-containing protein</fullName>
    </recommendedName>
</protein>
<feature type="transmembrane region" description="Helical" evidence="2">
    <location>
        <begin position="802"/>
        <end position="823"/>
    </location>
</feature>
<evidence type="ECO:0000256" key="1">
    <source>
        <dbReference type="SAM" id="MobiDB-lite"/>
    </source>
</evidence>
<dbReference type="HOGENOM" id="CLU_332381_0_0_1"/>
<feature type="transmembrane region" description="Helical" evidence="2">
    <location>
        <begin position="89"/>
        <end position="122"/>
    </location>
</feature>
<gene>
    <name evidence="3" type="ORF">M408DRAFT_8509</name>
</gene>
<dbReference type="EMBL" id="KN824291">
    <property type="protein sequence ID" value="KIM28673.1"/>
    <property type="molecule type" value="Genomic_DNA"/>
</dbReference>
<dbReference type="STRING" id="933852.A0A0C2WR85"/>
<evidence type="ECO:0000313" key="4">
    <source>
        <dbReference type="Proteomes" id="UP000054097"/>
    </source>
</evidence>
<keyword evidence="2" id="KW-0472">Membrane</keyword>
<feature type="compositionally biased region" description="Basic residues" evidence="1">
    <location>
        <begin position="289"/>
        <end position="298"/>
    </location>
</feature>
<dbReference type="AlphaFoldDB" id="A0A0C2WR85"/>
<accession>A0A0C2WR85</accession>